<name>A0A9X3EA37_9LACO</name>
<evidence type="ECO:0000256" key="2">
    <source>
        <dbReference type="ARBA" id="ARBA00022679"/>
    </source>
</evidence>
<keyword evidence="3" id="KW-0270">Exopolysaccharide synthesis</keyword>
<evidence type="ECO:0000313" key="7">
    <source>
        <dbReference type="Proteomes" id="UP001080333"/>
    </source>
</evidence>
<reference evidence="6" key="1">
    <citation type="submission" date="2018-08" db="EMBL/GenBank/DDBJ databases">
        <title>Draft genome sequences of Leuconostoc spp. and Weissella spp. with biocontrol potential.</title>
        <authorList>
            <person name="Lo R."/>
            <person name="Ho V.T.T."/>
            <person name="Turner M.S."/>
        </authorList>
    </citation>
    <scope>NUCLEOTIDE SEQUENCE</scope>
    <source>
        <strain evidence="6">156</strain>
    </source>
</reference>
<dbReference type="PANTHER" id="PTHR24045:SF0">
    <property type="entry name" value="N-ACETYLGLUCOSAMINE-1-PHOSPHOTRANSFERASE SUBUNITS ALPHA_BETA"/>
    <property type="match status" value="1"/>
</dbReference>
<evidence type="ECO:0000256" key="1">
    <source>
        <dbReference type="ARBA" id="ARBA00007583"/>
    </source>
</evidence>
<dbReference type="Pfam" id="PF11380">
    <property type="entry name" value="Stealth_CR2"/>
    <property type="match status" value="1"/>
</dbReference>
<dbReference type="RefSeq" id="WP_267287248.1">
    <property type="nucleotide sequence ID" value="NZ_QVOQ01000017.1"/>
</dbReference>
<evidence type="ECO:0000256" key="3">
    <source>
        <dbReference type="ARBA" id="ARBA00023169"/>
    </source>
</evidence>
<feature type="domain" description="Stealth protein CR2 conserved region 2" evidence="4">
    <location>
        <begin position="36"/>
        <end position="139"/>
    </location>
</feature>
<evidence type="ECO:0000313" key="6">
    <source>
        <dbReference type="EMBL" id="MCX7579381.1"/>
    </source>
</evidence>
<sequence>MPIDFVLLWVDGQDETWLKEKNKYAIHDDTLNGDERYRDYGTLKYWFQMVATNAPWVNHIFLVTDNQIPEWLNQTHPKLTIVRHADFMPADTLPTFNSNAIQMYIHKIKGLSEHFVLFDDDMFINRPIKPSVFFTQAGTPCDILGFNVINPVDQFAHLFVNNLALVNQNHQKKDLLRQHFFKLFNWRYGVLNVLNLYLLPWRSFTRFFDPHLPYAYLKSEYQMVMATYSQQQVETGQHRFREISDISHWLVRYERLVTGNFSPMSRKIGALVYLGDPIPEQKALITIGDKSLSRSQFELRILKIRQYFQNKYSKSDFEK</sequence>
<protein>
    <submittedName>
        <fullName evidence="6">Glycosyl transferase</fullName>
    </submittedName>
</protein>
<dbReference type="PANTHER" id="PTHR24045">
    <property type="match status" value="1"/>
</dbReference>
<dbReference type="GO" id="GO:0016772">
    <property type="term" value="F:transferase activity, transferring phosphorus-containing groups"/>
    <property type="evidence" value="ECO:0007669"/>
    <property type="project" value="InterPro"/>
</dbReference>
<dbReference type="AlphaFoldDB" id="A0A9X3EA37"/>
<evidence type="ECO:0000259" key="5">
    <source>
        <dbReference type="Pfam" id="PF17101"/>
    </source>
</evidence>
<dbReference type="InterPro" id="IPR047141">
    <property type="entry name" value="Stealth"/>
</dbReference>
<dbReference type="Pfam" id="PF17101">
    <property type="entry name" value="Stealth_CR1"/>
    <property type="match status" value="1"/>
</dbReference>
<comment type="similarity">
    <text evidence="1">Belongs to the stealth family.</text>
</comment>
<dbReference type="InterPro" id="IPR021520">
    <property type="entry name" value="Stealth_CR2"/>
</dbReference>
<feature type="domain" description="Stealth protein CR1 conserved region 1" evidence="5">
    <location>
        <begin position="1"/>
        <end position="24"/>
    </location>
</feature>
<proteinExistence type="inferred from homology"/>
<organism evidence="6 7">
    <name type="scientific">Leuconostoc falkenbergense</name>
    <dbReference type="NCBI Taxonomy" id="2766470"/>
    <lineage>
        <taxon>Bacteria</taxon>
        <taxon>Bacillati</taxon>
        <taxon>Bacillota</taxon>
        <taxon>Bacilli</taxon>
        <taxon>Lactobacillales</taxon>
        <taxon>Lactobacillaceae</taxon>
        <taxon>Leuconostoc</taxon>
    </lineage>
</organism>
<dbReference type="EMBL" id="QVOQ01000017">
    <property type="protein sequence ID" value="MCX7579381.1"/>
    <property type="molecule type" value="Genomic_DNA"/>
</dbReference>
<dbReference type="Proteomes" id="UP001080333">
    <property type="component" value="Unassembled WGS sequence"/>
</dbReference>
<dbReference type="GO" id="GO:0000271">
    <property type="term" value="P:polysaccharide biosynthetic process"/>
    <property type="evidence" value="ECO:0007669"/>
    <property type="project" value="UniProtKB-KW"/>
</dbReference>
<dbReference type="InterPro" id="IPR031358">
    <property type="entry name" value="Stealth_CR1"/>
</dbReference>
<accession>A0A9X3EA37</accession>
<evidence type="ECO:0000259" key="4">
    <source>
        <dbReference type="Pfam" id="PF11380"/>
    </source>
</evidence>
<comment type="caution">
    <text evidence="6">The sequence shown here is derived from an EMBL/GenBank/DDBJ whole genome shotgun (WGS) entry which is preliminary data.</text>
</comment>
<keyword evidence="2 6" id="KW-0808">Transferase</keyword>
<gene>
    <name evidence="6" type="ORF">D0502_08315</name>
</gene>